<dbReference type="RefSeq" id="WP_300951217.1">
    <property type="nucleotide sequence ID" value="NZ_JAUHJQ010000001.1"/>
</dbReference>
<evidence type="ECO:0000313" key="1">
    <source>
        <dbReference type="EMBL" id="MDN4172325.1"/>
    </source>
</evidence>
<protein>
    <submittedName>
        <fullName evidence="1">Uncharacterized protein</fullName>
    </submittedName>
</protein>
<accession>A0ABT8FD02</accession>
<dbReference type="EMBL" id="JAUHJQ010000001">
    <property type="protein sequence ID" value="MDN4172325.1"/>
    <property type="molecule type" value="Genomic_DNA"/>
</dbReference>
<proteinExistence type="predicted"/>
<evidence type="ECO:0000313" key="2">
    <source>
        <dbReference type="Proteomes" id="UP001168620"/>
    </source>
</evidence>
<dbReference type="Proteomes" id="UP001168620">
    <property type="component" value="Unassembled WGS sequence"/>
</dbReference>
<organism evidence="1 2">
    <name type="scientific">Nocardioides oceani</name>
    <dbReference type="NCBI Taxonomy" id="3058369"/>
    <lineage>
        <taxon>Bacteria</taxon>
        <taxon>Bacillati</taxon>
        <taxon>Actinomycetota</taxon>
        <taxon>Actinomycetes</taxon>
        <taxon>Propionibacteriales</taxon>
        <taxon>Nocardioidaceae</taxon>
        <taxon>Nocardioides</taxon>
    </lineage>
</organism>
<gene>
    <name evidence="1" type="ORF">QWY28_05180</name>
</gene>
<keyword evidence="2" id="KW-1185">Reference proteome</keyword>
<reference evidence="1" key="1">
    <citation type="submission" date="2023-06" db="EMBL/GenBank/DDBJ databases">
        <title>Draft genome sequence of Nocardioides sp. SOB77.</title>
        <authorList>
            <person name="Zhang G."/>
        </authorList>
    </citation>
    <scope>NUCLEOTIDE SEQUENCE</scope>
    <source>
        <strain evidence="1">SOB77</strain>
    </source>
</reference>
<name>A0ABT8FD02_9ACTN</name>
<sequence length="236" mass="25458">MRLPSVPGPRDVRWLVEQALAVAPRAASLLGGAEDLLAQASGLLGRVQALVVRVESIVDGIDEVRVRANASIDGVDEIRGKADRVIGGVDDVRAEAVDVVAQAQRIADKGERAMGGLDDVRARADVLLRRVEEGAVGRMLDLAERLEPTLRQLEPVVVRLGETTSPEEVDAVVGLVDKVPAVEAALREEVMPLLRRLDSVAPDMHAMLEVTQELSELVLNLPGMGRIKKKVEDQQD</sequence>
<comment type="caution">
    <text evidence="1">The sequence shown here is derived from an EMBL/GenBank/DDBJ whole genome shotgun (WGS) entry which is preliminary data.</text>
</comment>